<name>A0A0G0LRV0_UNCC2</name>
<comment type="caution">
    <text evidence="4">The sequence shown here is derived from an EMBL/GenBank/DDBJ whole genome shotgun (WGS) entry which is preliminary data.</text>
</comment>
<keyword evidence="1" id="KW-0812">Transmembrane</keyword>
<protein>
    <submittedName>
        <fullName evidence="4">TrkA-N domain protein</fullName>
    </submittedName>
</protein>
<gene>
    <name evidence="4" type="ORF">UT18_C0009G0044</name>
</gene>
<sequence>MKLEDRHNLKLIIILFLALLLGGTIGFVAFTDEDILTAFYRTIILMLTHFDHEIPETWGVRLLVLGLIFGSLIIMAYLIKIFAQYIFEGTLSDNIRRRRMKKEIDAMKDHFIVCGFGRVGQQIVQELINEDVNFVVLDRDEKAFHDRISKKIKFLPKDPTFEDNLRDAGIYRAKSLIAGLGEDTDNLLLTLAARSLNPNLYIVSRCSFEENAAKLEKAGADRVAMPYQIGGYHMATMALRPAVVDFLDVIIDSKHHELQIEEVCVEEDSPLIGKPLTEYLSRKRTGATILAINRYDGTSVINPAGDEIIYSKDKLIIMGTKKQLENLASSIFSEESIIVK</sequence>
<dbReference type="SUPFAM" id="SSF81324">
    <property type="entry name" value="Voltage-gated potassium channels"/>
    <property type="match status" value="1"/>
</dbReference>
<dbReference type="GO" id="GO:0006813">
    <property type="term" value="P:potassium ion transport"/>
    <property type="evidence" value="ECO:0007669"/>
    <property type="project" value="InterPro"/>
</dbReference>
<dbReference type="InterPro" id="IPR036291">
    <property type="entry name" value="NAD(P)-bd_dom_sf"/>
</dbReference>
<organism evidence="4 5">
    <name type="scientific">candidate division CPR2 bacterium GW2011_GWC2_39_10</name>
    <dbReference type="NCBI Taxonomy" id="1618345"/>
    <lineage>
        <taxon>Bacteria</taxon>
        <taxon>Bacteria division CPR2</taxon>
    </lineage>
</organism>
<dbReference type="EMBL" id="LBVV01000009">
    <property type="protein sequence ID" value="KKQ94633.1"/>
    <property type="molecule type" value="Genomic_DNA"/>
</dbReference>
<proteinExistence type="predicted"/>
<keyword evidence="1" id="KW-0472">Membrane</keyword>
<dbReference type="STRING" id="1618345.UT18_C0009G0044"/>
<evidence type="ECO:0000313" key="4">
    <source>
        <dbReference type="EMBL" id="KKQ94633.1"/>
    </source>
</evidence>
<evidence type="ECO:0000313" key="5">
    <source>
        <dbReference type="Proteomes" id="UP000034207"/>
    </source>
</evidence>
<dbReference type="PANTHER" id="PTHR43833:SF9">
    <property type="entry name" value="POTASSIUM CHANNEL PROTEIN YUGO-RELATED"/>
    <property type="match status" value="1"/>
</dbReference>
<dbReference type="Gene3D" id="1.10.287.70">
    <property type="match status" value="1"/>
</dbReference>
<dbReference type="Gene3D" id="3.30.70.1450">
    <property type="entry name" value="Regulator of K+ conductance, C-terminal domain"/>
    <property type="match status" value="1"/>
</dbReference>
<dbReference type="SUPFAM" id="SSF51735">
    <property type="entry name" value="NAD(P)-binding Rossmann-fold domains"/>
    <property type="match status" value="1"/>
</dbReference>
<dbReference type="InterPro" id="IPR050721">
    <property type="entry name" value="Trk_Ktr_HKT_K-transport"/>
</dbReference>
<dbReference type="Pfam" id="PF02254">
    <property type="entry name" value="TrkA_N"/>
    <property type="match status" value="1"/>
</dbReference>
<evidence type="ECO:0000256" key="1">
    <source>
        <dbReference type="SAM" id="Phobius"/>
    </source>
</evidence>
<dbReference type="PROSITE" id="PS51202">
    <property type="entry name" value="RCK_C"/>
    <property type="match status" value="1"/>
</dbReference>
<keyword evidence="1" id="KW-1133">Transmembrane helix</keyword>
<dbReference type="InterPro" id="IPR006037">
    <property type="entry name" value="RCK_C"/>
</dbReference>
<feature type="transmembrane region" description="Helical" evidence="1">
    <location>
        <begin position="58"/>
        <end position="79"/>
    </location>
</feature>
<dbReference type="AlphaFoldDB" id="A0A0G0LRV0"/>
<feature type="transmembrane region" description="Helical" evidence="1">
    <location>
        <begin position="12"/>
        <end position="30"/>
    </location>
</feature>
<feature type="domain" description="RCK N-terminal" evidence="2">
    <location>
        <begin position="108"/>
        <end position="225"/>
    </location>
</feature>
<accession>A0A0G0LRV0</accession>
<feature type="domain" description="RCK C-terminal" evidence="3">
    <location>
        <begin position="248"/>
        <end position="333"/>
    </location>
</feature>
<dbReference type="PANTHER" id="PTHR43833">
    <property type="entry name" value="POTASSIUM CHANNEL PROTEIN 2-RELATED-RELATED"/>
    <property type="match status" value="1"/>
</dbReference>
<dbReference type="SUPFAM" id="SSF116726">
    <property type="entry name" value="TrkA C-terminal domain-like"/>
    <property type="match status" value="1"/>
</dbReference>
<evidence type="ECO:0000259" key="3">
    <source>
        <dbReference type="PROSITE" id="PS51202"/>
    </source>
</evidence>
<dbReference type="InterPro" id="IPR003148">
    <property type="entry name" value="RCK_N"/>
</dbReference>
<dbReference type="GO" id="GO:0008324">
    <property type="term" value="F:monoatomic cation transmembrane transporter activity"/>
    <property type="evidence" value="ECO:0007669"/>
    <property type="project" value="InterPro"/>
</dbReference>
<dbReference type="Pfam" id="PF02080">
    <property type="entry name" value="TrkA_C"/>
    <property type="match status" value="1"/>
</dbReference>
<dbReference type="PROSITE" id="PS51201">
    <property type="entry name" value="RCK_N"/>
    <property type="match status" value="1"/>
</dbReference>
<dbReference type="Proteomes" id="UP000034207">
    <property type="component" value="Unassembled WGS sequence"/>
</dbReference>
<dbReference type="Gene3D" id="3.40.50.720">
    <property type="entry name" value="NAD(P)-binding Rossmann-like Domain"/>
    <property type="match status" value="1"/>
</dbReference>
<dbReference type="InterPro" id="IPR036721">
    <property type="entry name" value="RCK_C_sf"/>
</dbReference>
<evidence type="ECO:0000259" key="2">
    <source>
        <dbReference type="PROSITE" id="PS51201"/>
    </source>
</evidence>
<reference evidence="4 5" key="1">
    <citation type="journal article" date="2015" name="Nature">
        <title>rRNA introns, odd ribosomes, and small enigmatic genomes across a large radiation of phyla.</title>
        <authorList>
            <person name="Brown C.T."/>
            <person name="Hug L.A."/>
            <person name="Thomas B.C."/>
            <person name="Sharon I."/>
            <person name="Castelle C.J."/>
            <person name="Singh A."/>
            <person name="Wilkins M.J."/>
            <person name="Williams K.H."/>
            <person name="Banfield J.F."/>
        </authorList>
    </citation>
    <scope>NUCLEOTIDE SEQUENCE [LARGE SCALE GENOMIC DNA]</scope>
</reference>